<dbReference type="GO" id="GO:0005576">
    <property type="term" value="C:extracellular region"/>
    <property type="evidence" value="ECO:0007669"/>
    <property type="project" value="UniProtKB-SubCell"/>
</dbReference>
<evidence type="ECO:0000256" key="1">
    <source>
        <dbReference type="ARBA" id="ARBA00009764"/>
    </source>
</evidence>
<dbReference type="InterPro" id="IPR010809">
    <property type="entry name" value="FliD_C"/>
</dbReference>
<comment type="function">
    <text evidence="5">Required for morphogenesis and for the elongation of the flagellar filament by facilitating polymerization of the flagellin monomers at the tip of growing filament. Forms a capping structure, which prevents flagellin subunits (transported through the central channel of the flagellum) from leaking out without polymerization at the distal end.</text>
</comment>
<gene>
    <name evidence="8" type="ORF">CBW46_019560</name>
</gene>
<evidence type="ECO:0000256" key="3">
    <source>
        <dbReference type="ARBA" id="ARBA00023054"/>
    </source>
</evidence>
<evidence type="ECO:0000313" key="8">
    <source>
        <dbReference type="EMBL" id="PZE19283.1"/>
    </source>
</evidence>
<keyword evidence="5" id="KW-0964">Secreted</keyword>
<comment type="subunit">
    <text evidence="2 5">Homopentamer.</text>
</comment>
<comment type="caution">
    <text evidence="8">The sequence shown here is derived from an EMBL/GenBank/DDBJ whole genome shotgun (WGS) entry which is preliminary data.</text>
</comment>
<dbReference type="PANTHER" id="PTHR30288">
    <property type="entry name" value="FLAGELLAR CAP/ASSEMBLY PROTEIN FLID"/>
    <property type="match status" value="1"/>
</dbReference>
<organism evidence="8 9">
    <name type="scientific">Paenibacillus xerothermodurans</name>
    <dbReference type="NCBI Taxonomy" id="1977292"/>
    <lineage>
        <taxon>Bacteria</taxon>
        <taxon>Bacillati</taxon>
        <taxon>Bacillota</taxon>
        <taxon>Bacilli</taxon>
        <taxon>Bacillales</taxon>
        <taxon>Paenibacillaceae</taxon>
        <taxon>Paenibacillus</taxon>
    </lineage>
</organism>
<dbReference type="Proteomes" id="UP000214746">
    <property type="component" value="Unassembled WGS sequence"/>
</dbReference>
<dbReference type="AlphaFoldDB" id="A0A2W1NJR1"/>
<evidence type="ECO:0000256" key="2">
    <source>
        <dbReference type="ARBA" id="ARBA00011255"/>
    </source>
</evidence>
<keyword evidence="4 5" id="KW-0975">Bacterial flagellum</keyword>
<feature type="domain" description="Flagellar hook-associated protein 2 C-terminal" evidence="7">
    <location>
        <begin position="225"/>
        <end position="502"/>
    </location>
</feature>
<comment type="subcellular location">
    <subcellularLocation>
        <location evidence="5">Secreted</location>
    </subcellularLocation>
    <subcellularLocation>
        <location evidence="5">Bacterial flagellum</location>
    </subcellularLocation>
</comment>
<dbReference type="Pfam" id="PF07195">
    <property type="entry name" value="FliD_C"/>
    <property type="match status" value="1"/>
</dbReference>
<feature type="domain" description="Flagellar hook-associated protein 2 N-terminal" evidence="6">
    <location>
        <begin position="10"/>
        <end position="108"/>
    </location>
</feature>
<comment type="similarity">
    <text evidence="1 5">Belongs to the FliD family.</text>
</comment>
<name>A0A2W1NJR1_PAEXE</name>
<dbReference type="GO" id="GO:0009421">
    <property type="term" value="C:bacterial-type flagellum filament cap"/>
    <property type="evidence" value="ECO:0007669"/>
    <property type="project" value="InterPro"/>
</dbReference>
<dbReference type="InterPro" id="IPR040026">
    <property type="entry name" value="FliD"/>
</dbReference>
<dbReference type="Pfam" id="PF07196">
    <property type="entry name" value="Flagellin_IN"/>
    <property type="match status" value="1"/>
</dbReference>
<sequence length="514" mass="56364">MVQRIVGLASGMDIDNLVKSMLLGQRTKVDRLNQQKQTVEWQRQAYLDLNTKIYDFRNSKLYNFKQESTLTASKADVSGNADAVSAKPTGDAIPGNLVVKVQSLATAASLHSSEEVAVDARTLAAQFGTVPQTLTINGKSLELTATDTMSTLIEKINKQTNVTAFYDASAKKLSFMAKETGAVNGGTATQPGTGDKIMVSGDFLTSTMKMAEGTTPDGTPNFKAATDAKVYINDLLTTQKSNTFRVNGIDITLKAVSPYNGPPPANPATATASSFVSSTITVSRDTDKIVESIKTFVSDYNNILKSLQDKVSEERFRDFAPLTAEQKAAMEEKEIEKWEEKAKSGLLKNESVFTSLISNMRLAIASKVDNGSTLYDTLSSIGITTGTYTEKGKLYLDETKLRKALAEEPQAVVDLFTANGTADDRSDMGIAERIYADLKAPLEQIKKKTGFSSVSLDEETVLGKQMKQLSDRIYEGNRRLTEMENRYYRQFTAMEQAIQRFNEQSVSLSGYFQQ</sequence>
<dbReference type="PANTHER" id="PTHR30288:SF0">
    <property type="entry name" value="FLAGELLAR HOOK-ASSOCIATED PROTEIN 2"/>
    <property type="match status" value="1"/>
</dbReference>
<dbReference type="InterPro" id="IPR003481">
    <property type="entry name" value="FliD_N"/>
</dbReference>
<keyword evidence="3" id="KW-0175">Coiled coil</keyword>
<dbReference type="OrthoDB" id="9776025at2"/>
<dbReference type="InterPro" id="IPR010810">
    <property type="entry name" value="Flagellin_hook_IN_motif"/>
</dbReference>
<keyword evidence="8" id="KW-0282">Flagellum</keyword>
<evidence type="ECO:0000259" key="6">
    <source>
        <dbReference type="Pfam" id="PF02465"/>
    </source>
</evidence>
<dbReference type="GO" id="GO:0071973">
    <property type="term" value="P:bacterial-type flagellum-dependent cell motility"/>
    <property type="evidence" value="ECO:0007669"/>
    <property type="project" value="TreeGrafter"/>
</dbReference>
<evidence type="ECO:0000256" key="4">
    <source>
        <dbReference type="ARBA" id="ARBA00023143"/>
    </source>
</evidence>
<dbReference type="RefSeq" id="WP_089201644.1">
    <property type="nucleotide sequence ID" value="NZ_NHRJ02000019.1"/>
</dbReference>
<evidence type="ECO:0000259" key="7">
    <source>
        <dbReference type="Pfam" id="PF07195"/>
    </source>
</evidence>
<dbReference type="EMBL" id="NHRJ02000019">
    <property type="protein sequence ID" value="PZE19283.1"/>
    <property type="molecule type" value="Genomic_DNA"/>
</dbReference>
<keyword evidence="8" id="KW-0966">Cell projection</keyword>
<evidence type="ECO:0000256" key="5">
    <source>
        <dbReference type="RuleBase" id="RU362066"/>
    </source>
</evidence>
<dbReference type="Pfam" id="PF02465">
    <property type="entry name" value="FliD_N"/>
    <property type="match status" value="1"/>
</dbReference>
<dbReference type="GO" id="GO:0009424">
    <property type="term" value="C:bacterial-type flagellum hook"/>
    <property type="evidence" value="ECO:0007669"/>
    <property type="project" value="UniProtKB-UniRule"/>
</dbReference>
<accession>A0A2W1NJR1</accession>
<protein>
    <recommendedName>
        <fullName evidence="5">Flagellar hook-associated protein 2</fullName>
        <shortName evidence="5">HAP2</shortName>
    </recommendedName>
    <alternativeName>
        <fullName evidence="5">Flagellar cap protein</fullName>
    </alternativeName>
</protein>
<keyword evidence="9" id="KW-1185">Reference proteome</keyword>
<proteinExistence type="inferred from homology"/>
<dbReference type="GO" id="GO:0007155">
    <property type="term" value="P:cell adhesion"/>
    <property type="evidence" value="ECO:0007669"/>
    <property type="project" value="InterPro"/>
</dbReference>
<keyword evidence="8" id="KW-0969">Cilium</keyword>
<evidence type="ECO:0000313" key="9">
    <source>
        <dbReference type="Proteomes" id="UP000214746"/>
    </source>
</evidence>
<reference evidence="8" key="1">
    <citation type="submission" date="2018-06" db="EMBL/GenBank/DDBJ databases">
        <title>Paenibacillus xerothermodurans sp. nov. an extremely dry heat resistant spore forming bacterium isolated from the soil of Cape Canaveral, Florida.</title>
        <authorList>
            <person name="Seuylemezian A."/>
            <person name="Kaur N."/>
            <person name="Patil P."/>
            <person name="Patil P."/>
            <person name="Mayilraj S."/>
            <person name="Vaishampayan P."/>
        </authorList>
    </citation>
    <scope>NUCLEOTIDE SEQUENCE [LARGE SCALE GENOMIC DNA]</scope>
    <source>
        <strain evidence="8">ATCC 27380</strain>
    </source>
</reference>